<sequence length="263" mass="29510">MKTAPLALFALATITVPDMAHPASFTFTARSQALSATGGGKYKPVETQITWEASKTAVVIVDMWDDHWCPNAAKRVAEMAKPMNQLLLLVREKGMLIIHAPSSTVDFYRDTPARKRAKDAPTAKPPVALSKDVRWGTNWCWPNKSREPELPIDDTDMGCDCEEEYPIREAWTRQIDLIAIDDERDAITDNGQETYNLLTQHGINNIILMGVHLNMCVLGRPVGIRQMVTVGKNVVLMRDMTDTMYNPKKRPFVSHFEGTDLIV</sequence>
<dbReference type="Gene3D" id="3.40.50.850">
    <property type="entry name" value="Isochorismatase-like"/>
    <property type="match status" value="1"/>
</dbReference>
<dbReference type="InterPro" id="IPR036380">
    <property type="entry name" value="Isochorismatase-like_sf"/>
</dbReference>
<reference evidence="1" key="1">
    <citation type="submission" date="2018-05" db="EMBL/GenBank/DDBJ databases">
        <authorList>
            <person name="Lanie J.A."/>
            <person name="Ng W.-L."/>
            <person name="Kazmierczak K.M."/>
            <person name="Andrzejewski T.M."/>
            <person name="Davidsen T.M."/>
            <person name="Wayne K.J."/>
            <person name="Tettelin H."/>
            <person name="Glass J.I."/>
            <person name="Rusch D."/>
            <person name="Podicherti R."/>
            <person name="Tsui H.-C.T."/>
            <person name="Winkler M.E."/>
        </authorList>
    </citation>
    <scope>NUCLEOTIDE SEQUENCE</scope>
</reference>
<evidence type="ECO:0000313" key="1">
    <source>
        <dbReference type="EMBL" id="SVA92946.1"/>
    </source>
</evidence>
<proteinExistence type="predicted"/>
<evidence type="ECO:0008006" key="2">
    <source>
        <dbReference type="Google" id="ProtNLM"/>
    </source>
</evidence>
<dbReference type="EMBL" id="UINC01022730">
    <property type="protein sequence ID" value="SVA92946.1"/>
    <property type="molecule type" value="Genomic_DNA"/>
</dbReference>
<name>A0A381ZUM5_9ZZZZ</name>
<accession>A0A381ZUM5</accession>
<organism evidence="1">
    <name type="scientific">marine metagenome</name>
    <dbReference type="NCBI Taxonomy" id="408172"/>
    <lineage>
        <taxon>unclassified sequences</taxon>
        <taxon>metagenomes</taxon>
        <taxon>ecological metagenomes</taxon>
    </lineage>
</organism>
<dbReference type="AlphaFoldDB" id="A0A381ZUM5"/>
<feature type="non-terminal residue" evidence="1">
    <location>
        <position position="263"/>
    </location>
</feature>
<dbReference type="SUPFAM" id="SSF52499">
    <property type="entry name" value="Isochorismatase-like hydrolases"/>
    <property type="match status" value="1"/>
</dbReference>
<protein>
    <recommendedName>
        <fullName evidence="2">Isochorismatase-like domain-containing protein</fullName>
    </recommendedName>
</protein>
<gene>
    <name evidence="1" type="ORF">METZ01_LOCUS145800</name>
</gene>